<dbReference type="InterPro" id="IPR021833">
    <property type="entry name" value="DUF3425"/>
</dbReference>
<dbReference type="OrthoDB" id="4161589at2759"/>
<dbReference type="PANTHER" id="PTHR37012:SF2">
    <property type="entry name" value="BZIP DOMAIN-CONTAINING PROTEIN-RELATED"/>
    <property type="match status" value="1"/>
</dbReference>
<dbReference type="Proteomes" id="UP000799436">
    <property type="component" value="Unassembled WGS sequence"/>
</dbReference>
<feature type="compositionally biased region" description="Polar residues" evidence="2">
    <location>
        <begin position="224"/>
        <end position="237"/>
    </location>
</feature>
<proteinExistence type="predicted"/>
<dbReference type="AlphaFoldDB" id="A0A6G1LEJ3"/>
<dbReference type="Gene3D" id="1.20.5.170">
    <property type="match status" value="1"/>
</dbReference>
<dbReference type="Pfam" id="PF11905">
    <property type="entry name" value="DUF3425"/>
    <property type="match status" value="1"/>
</dbReference>
<reference evidence="3" key="1">
    <citation type="journal article" date="2020" name="Stud. Mycol.">
        <title>101 Dothideomycetes genomes: a test case for predicting lifestyles and emergence of pathogens.</title>
        <authorList>
            <person name="Haridas S."/>
            <person name="Albert R."/>
            <person name="Binder M."/>
            <person name="Bloem J."/>
            <person name="Labutti K."/>
            <person name="Salamov A."/>
            <person name="Andreopoulos B."/>
            <person name="Baker S."/>
            <person name="Barry K."/>
            <person name="Bills G."/>
            <person name="Bluhm B."/>
            <person name="Cannon C."/>
            <person name="Castanera R."/>
            <person name="Culley D."/>
            <person name="Daum C."/>
            <person name="Ezra D."/>
            <person name="Gonzalez J."/>
            <person name="Henrissat B."/>
            <person name="Kuo A."/>
            <person name="Liang C."/>
            <person name="Lipzen A."/>
            <person name="Lutzoni F."/>
            <person name="Magnuson J."/>
            <person name="Mondo S."/>
            <person name="Nolan M."/>
            <person name="Ohm R."/>
            <person name="Pangilinan J."/>
            <person name="Park H.-J."/>
            <person name="Ramirez L."/>
            <person name="Alfaro M."/>
            <person name="Sun H."/>
            <person name="Tritt A."/>
            <person name="Yoshinaga Y."/>
            <person name="Zwiers L.-H."/>
            <person name="Turgeon B."/>
            <person name="Goodwin S."/>
            <person name="Spatafora J."/>
            <person name="Crous P."/>
            <person name="Grigoriev I."/>
        </authorList>
    </citation>
    <scope>NUCLEOTIDE SEQUENCE</scope>
    <source>
        <strain evidence="3">CBS 116005</strain>
    </source>
</reference>
<feature type="coiled-coil region" evidence="1">
    <location>
        <begin position="88"/>
        <end position="141"/>
    </location>
</feature>
<feature type="compositionally biased region" description="Polar residues" evidence="2">
    <location>
        <begin position="246"/>
        <end position="256"/>
    </location>
</feature>
<evidence type="ECO:0000313" key="4">
    <source>
        <dbReference type="Proteomes" id="UP000799436"/>
    </source>
</evidence>
<accession>A0A6G1LEJ3</accession>
<evidence type="ECO:0000256" key="2">
    <source>
        <dbReference type="SAM" id="MobiDB-lite"/>
    </source>
</evidence>
<gene>
    <name evidence="3" type="ORF">EJ03DRAFT_326213</name>
</gene>
<dbReference type="PANTHER" id="PTHR37012">
    <property type="entry name" value="B-ZIP TRANSCRIPTION FACTOR (EUROFUNG)-RELATED"/>
    <property type="match status" value="1"/>
</dbReference>
<evidence type="ECO:0000256" key="1">
    <source>
        <dbReference type="SAM" id="Coils"/>
    </source>
</evidence>
<feature type="compositionally biased region" description="Low complexity" evidence="2">
    <location>
        <begin position="298"/>
        <end position="310"/>
    </location>
</feature>
<keyword evidence="4" id="KW-1185">Reference proteome</keyword>
<keyword evidence="1" id="KW-0175">Coiled coil</keyword>
<dbReference type="EMBL" id="ML995824">
    <property type="protein sequence ID" value="KAF2770584.1"/>
    <property type="molecule type" value="Genomic_DNA"/>
</dbReference>
<feature type="region of interest" description="Disordered" evidence="2">
    <location>
        <begin position="217"/>
        <end position="322"/>
    </location>
</feature>
<sequence>MTTAVDAHSPNGATVVKAPSAFSSHSNAFSHDAQATAVAALGGSAASAQNGNSPPTNGRKRKATGAPGSRGVANLTPEQLTKKRANDREAQRAIRERTKHTIETLENRIRDLESQQPYQELQRVEAERERALRENEDLRTKLNQIAGVLGPQAAGAICGGGAFGTGPAQPGPGALNELAALTAQQQPLPPLSHHHQPQQPHHAYYPTVPAAQMEPQIHPDLRSPTHSHSAASSQLGEQSWRPARSPTGQYASQHNSAAYDHQPPPSEQQTTQSNGDRPAAGTMGLNFVLDSTQKRSPPEQTATPAATASPSDPPTTPPYARLPINIEPTCGLDNLLGEFVKRSRERIEAGEAKADVLGPEYPSFMALQDPQAPLDHLHPVSGLLIAILSKFPDISTLPEKVAVLYVMFLLMRWFIDPCENNYDRLPEWMRPVADQLETPHATWIDNLPWPFMRSHLVNGASDVNFDDFFVPYTTTVSINWPYEQTQVLVHKGSVQGERDASINDAFETHLRRLENWSLGRKFQEMFPQLVVDESIRITDGVGGS</sequence>
<feature type="region of interest" description="Disordered" evidence="2">
    <location>
        <begin position="40"/>
        <end position="75"/>
    </location>
</feature>
<evidence type="ECO:0000313" key="3">
    <source>
        <dbReference type="EMBL" id="KAF2770584.1"/>
    </source>
</evidence>
<feature type="compositionally biased region" description="Low complexity" evidence="2">
    <location>
        <begin position="40"/>
        <end position="53"/>
    </location>
</feature>
<protein>
    <recommendedName>
        <fullName evidence="5">BZIP transcription factor</fullName>
    </recommendedName>
</protein>
<organism evidence="3 4">
    <name type="scientific">Teratosphaeria nubilosa</name>
    <dbReference type="NCBI Taxonomy" id="161662"/>
    <lineage>
        <taxon>Eukaryota</taxon>
        <taxon>Fungi</taxon>
        <taxon>Dikarya</taxon>
        <taxon>Ascomycota</taxon>
        <taxon>Pezizomycotina</taxon>
        <taxon>Dothideomycetes</taxon>
        <taxon>Dothideomycetidae</taxon>
        <taxon>Mycosphaerellales</taxon>
        <taxon>Teratosphaeriaceae</taxon>
        <taxon>Teratosphaeria</taxon>
    </lineage>
</organism>
<name>A0A6G1LEJ3_9PEZI</name>
<evidence type="ECO:0008006" key="5">
    <source>
        <dbReference type="Google" id="ProtNLM"/>
    </source>
</evidence>
<dbReference type="CDD" id="cd14688">
    <property type="entry name" value="bZIP_YAP"/>
    <property type="match status" value="1"/>
</dbReference>